<dbReference type="EMBL" id="CP094326">
    <property type="protein sequence ID" value="UNY98198.1"/>
    <property type="molecule type" value="Genomic_DNA"/>
</dbReference>
<organism evidence="1 2">
    <name type="scientific">Zhouia spongiae</name>
    <dbReference type="NCBI Taxonomy" id="2202721"/>
    <lineage>
        <taxon>Bacteria</taxon>
        <taxon>Pseudomonadati</taxon>
        <taxon>Bacteroidota</taxon>
        <taxon>Flavobacteriia</taxon>
        <taxon>Flavobacteriales</taxon>
        <taxon>Flavobacteriaceae</taxon>
        <taxon>Zhouia</taxon>
    </lineage>
</organism>
<evidence type="ECO:0000313" key="1">
    <source>
        <dbReference type="EMBL" id="UNY98198.1"/>
    </source>
</evidence>
<sequence>MKNTIRITTALTLFITLISCSSDDNTPQEVTDPVAHLQMVETLNEGSFDIELYSETDQLHVGYNALSIRIKDNTSKKYIENAAVDWNPVMHMTSMQHSCPKSEISVSEDKTVYTGFVVFQMPGNSEEYWNLKIDFNINGEAYSVSKKINVVGSTDDYRTVNVFMGNDENRYVLANIPADLSVSVNDFEAVLFKMENMMDFSVVENYIIEIDPRMPGMNNHSSPNNEHLSYDAKTGIYKGKLSLTMTGYWKINLKVLNNNAQAIKGEDVTEENEASSIYFDLSI</sequence>
<gene>
    <name evidence="1" type="ORF">MQE36_14040</name>
</gene>
<reference evidence="1 2" key="1">
    <citation type="journal article" date="2018" name="Int. J. Syst. Evol. Microbiol.">
        <title>Zhouia spongiae sp. nov., isolated from a marine sponge.</title>
        <authorList>
            <person name="Zhuang L."/>
            <person name="Lin B."/>
            <person name="Qin F."/>
            <person name="Luo L."/>
        </authorList>
    </citation>
    <scope>NUCLEOTIDE SEQUENCE [LARGE SCALE GENOMIC DNA]</scope>
    <source>
        <strain evidence="1 2">HN-Y44</strain>
    </source>
</reference>
<dbReference type="PROSITE" id="PS51257">
    <property type="entry name" value="PROKAR_LIPOPROTEIN"/>
    <property type="match status" value="1"/>
</dbReference>
<proteinExistence type="predicted"/>
<name>A0ABY3YKI0_9FLAO</name>
<protein>
    <recommendedName>
        <fullName evidence="3">YtkA-like domain-containing protein</fullName>
    </recommendedName>
</protein>
<keyword evidence="2" id="KW-1185">Reference proteome</keyword>
<accession>A0ABY3YKI0</accession>
<dbReference type="RefSeq" id="WP_242936605.1">
    <property type="nucleotide sequence ID" value="NZ_CP094326.1"/>
</dbReference>
<evidence type="ECO:0000313" key="2">
    <source>
        <dbReference type="Proteomes" id="UP000829476"/>
    </source>
</evidence>
<evidence type="ECO:0008006" key="3">
    <source>
        <dbReference type="Google" id="ProtNLM"/>
    </source>
</evidence>
<dbReference type="Proteomes" id="UP000829476">
    <property type="component" value="Chromosome"/>
</dbReference>